<proteinExistence type="predicted"/>
<evidence type="ECO:0000256" key="1">
    <source>
        <dbReference type="SAM" id="MobiDB-lite"/>
    </source>
</evidence>
<dbReference type="OrthoDB" id="10503639at2759"/>
<organism evidence="2 3">
    <name type="scientific">Ogataea philodendri</name>
    <dbReference type="NCBI Taxonomy" id="1378263"/>
    <lineage>
        <taxon>Eukaryota</taxon>
        <taxon>Fungi</taxon>
        <taxon>Dikarya</taxon>
        <taxon>Ascomycota</taxon>
        <taxon>Saccharomycotina</taxon>
        <taxon>Pichiomycetes</taxon>
        <taxon>Pichiales</taxon>
        <taxon>Pichiaceae</taxon>
        <taxon>Ogataea</taxon>
    </lineage>
</organism>
<dbReference type="EMBL" id="JAEUBE010000327">
    <property type="protein sequence ID" value="KAH3664299.1"/>
    <property type="molecule type" value="Genomic_DNA"/>
</dbReference>
<evidence type="ECO:0000313" key="2">
    <source>
        <dbReference type="EMBL" id="KAH3664299.1"/>
    </source>
</evidence>
<comment type="caution">
    <text evidence="2">The sequence shown here is derived from an EMBL/GenBank/DDBJ whole genome shotgun (WGS) entry which is preliminary data.</text>
</comment>
<accession>A0A9P8P3D4</accession>
<dbReference type="RefSeq" id="XP_046060571.1">
    <property type="nucleotide sequence ID" value="XM_046205752.1"/>
</dbReference>
<keyword evidence="3" id="KW-1185">Reference proteome</keyword>
<feature type="region of interest" description="Disordered" evidence="1">
    <location>
        <begin position="1"/>
        <end position="38"/>
    </location>
</feature>
<reference evidence="2" key="2">
    <citation type="submission" date="2021-01" db="EMBL/GenBank/DDBJ databases">
        <authorList>
            <person name="Schikora-Tamarit M.A."/>
        </authorList>
    </citation>
    <scope>NUCLEOTIDE SEQUENCE</scope>
    <source>
        <strain evidence="2">CBS6075</strain>
    </source>
</reference>
<feature type="compositionally biased region" description="Polar residues" evidence="1">
    <location>
        <begin position="1"/>
        <end position="12"/>
    </location>
</feature>
<sequence length="92" mass="9461">MVTSDPSLDQTDPISSPMIPPPIMTSFLGTSESERAPVEETILSSSISIPGNGVTSEPVAMMILSALRTASSPPSIGSTLRLCSSTNEAAPL</sequence>
<name>A0A9P8P3D4_9ASCO</name>
<evidence type="ECO:0000313" key="3">
    <source>
        <dbReference type="Proteomes" id="UP000769157"/>
    </source>
</evidence>
<dbReference type="GeneID" id="70236616"/>
<reference evidence="2" key="1">
    <citation type="journal article" date="2021" name="Open Biol.">
        <title>Shared evolutionary footprints suggest mitochondrial oxidative damage underlies multiple complex I losses in fungi.</title>
        <authorList>
            <person name="Schikora-Tamarit M.A."/>
            <person name="Marcet-Houben M."/>
            <person name="Nosek J."/>
            <person name="Gabaldon T."/>
        </authorList>
    </citation>
    <scope>NUCLEOTIDE SEQUENCE</scope>
    <source>
        <strain evidence="2">CBS6075</strain>
    </source>
</reference>
<dbReference type="AlphaFoldDB" id="A0A9P8P3D4"/>
<gene>
    <name evidence="2" type="ORF">OGAPHI_004651</name>
</gene>
<protein>
    <submittedName>
        <fullName evidence="2">Uncharacterized protein</fullName>
    </submittedName>
</protein>
<dbReference type="Proteomes" id="UP000769157">
    <property type="component" value="Unassembled WGS sequence"/>
</dbReference>